<keyword evidence="4" id="KW-1185">Reference proteome</keyword>
<name>A0A444Z4W0_ARAHY</name>
<keyword evidence="1" id="KW-1133">Transmembrane helix</keyword>
<evidence type="ECO:0000259" key="2">
    <source>
        <dbReference type="Pfam" id="PF12776"/>
    </source>
</evidence>
<accession>A0A444Z4W0</accession>
<reference evidence="3 4" key="1">
    <citation type="submission" date="2019-01" db="EMBL/GenBank/DDBJ databases">
        <title>Sequencing of cultivated peanut Arachis hypogaea provides insights into genome evolution and oil improvement.</title>
        <authorList>
            <person name="Chen X."/>
        </authorList>
    </citation>
    <scope>NUCLEOTIDE SEQUENCE [LARGE SCALE GENOMIC DNA]</scope>
    <source>
        <strain evidence="4">cv. Fuhuasheng</strain>
        <tissue evidence="3">Leaves</tissue>
    </source>
</reference>
<dbReference type="InterPro" id="IPR024752">
    <property type="entry name" value="Myb/SANT-like_dom"/>
</dbReference>
<proteinExistence type="predicted"/>
<dbReference type="EMBL" id="SDMP01000015">
    <property type="protein sequence ID" value="RYR09238.1"/>
    <property type="molecule type" value="Genomic_DNA"/>
</dbReference>
<dbReference type="Proteomes" id="UP000289738">
    <property type="component" value="Chromosome B05"/>
</dbReference>
<evidence type="ECO:0000256" key="1">
    <source>
        <dbReference type="SAM" id="Phobius"/>
    </source>
</evidence>
<keyword evidence="1" id="KW-0472">Membrane</keyword>
<dbReference type="AlphaFoldDB" id="A0A444Z4W0"/>
<keyword evidence="1" id="KW-0812">Transmembrane</keyword>
<evidence type="ECO:0000313" key="4">
    <source>
        <dbReference type="Proteomes" id="UP000289738"/>
    </source>
</evidence>
<organism evidence="3 4">
    <name type="scientific">Arachis hypogaea</name>
    <name type="common">Peanut</name>
    <dbReference type="NCBI Taxonomy" id="3818"/>
    <lineage>
        <taxon>Eukaryota</taxon>
        <taxon>Viridiplantae</taxon>
        <taxon>Streptophyta</taxon>
        <taxon>Embryophyta</taxon>
        <taxon>Tracheophyta</taxon>
        <taxon>Spermatophyta</taxon>
        <taxon>Magnoliopsida</taxon>
        <taxon>eudicotyledons</taxon>
        <taxon>Gunneridae</taxon>
        <taxon>Pentapetalae</taxon>
        <taxon>rosids</taxon>
        <taxon>fabids</taxon>
        <taxon>Fabales</taxon>
        <taxon>Fabaceae</taxon>
        <taxon>Papilionoideae</taxon>
        <taxon>50 kb inversion clade</taxon>
        <taxon>dalbergioids sensu lato</taxon>
        <taxon>Dalbergieae</taxon>
        <taxon>Pterocarpus clade</taxon>
        <taxon>Arachis</taxon>
    </lineage>
</organism>
<feature type="transmembrane region" description="Helical" evidence="1">
    <location>
        <begin position="15"/>
        <end position="39"/>
    </location>
</feature>
<evidence type="ECO:0000313" key="3">
    <source>
        <dbReference type="EMBL" id="RYR09238.1"/>
    </source>
</evidence>
<comment type="caution">
    <text evidence="3">The sequence shown here is derived from an EMBL/GenBank/DDBJ whole genome shotgun (WGS) entry which is preliminary data.</text>
</comment>
<gene>
    <name evidence="3" type="ORF">Ahy_B05g077406</name>
</gene>
<dbReference type="PANTHER" id="PTHR46250:SF18">
    <property type="entry name" value="MYB_SANT-LIKE DOMAIN-CONTAINING PROTEIN"/>
    <property type="match status" value="1"/>
</dbReference>
<dbReference type="Pfam" id="PF12776">
    <property type="entry name" value="Myb_DNA-bind_3"/>
    <property type="match status" value="1"/>
</dbReference>
<protein>
    <recommendedName>
        <fullName evidence="2">Myb/SANT-like domain-containing protein</fullName>
    </recommendedName>
</protein>
<feature type="domain" description="Myb/SANT-like" evidence="2">
    <location>
        <begin position="144"/>
        <end position="215"/>
    </location>
</feature>
<sequence>MVMMDRSEQIKLCVGYYWIMRIQFDTLMLLFLVTLYMYIRNRRWGHSTIGRRVNILPLRRDALDNIIGEGRDRNCIWELRMNLNAFATLCELLQVQGETIDVVKSSQEWTQWREDLATEMWKIWRGERGDKWPPYPANGLNKKLNSKRTDAGQFKPGAFQKLADKMNEKFPGCGLTVKYIRNKHKRLKEKYMFVAEMLGCSGFGWNSEKMRVEVDSKQVLEAWGKVVAMLHYTPGKPFPLFEPLRSIFGKDRATGLDAYSGKDAEEDVILGSTFAVATSSGLGLGGDNLPRANYPIPFQPHLLHQMIKIKDVTLQLKKTNDAAILSNLAETFKSAVEDQGKHVQVLANAMSGVDEQVNLGRTLKSLGFTTIEIVQIAKKIVQNPELKATFWSLDEEKEAFARDIMDNF</sequence>
<dbReference type="PANTHER" id="PTHR46250">
    <property type="entry name" value="MYB/SANT-LIKE DNA-BINDING DOMAIN PROTEIN-RELATED"/>
    <property type="match status" value="1"/>
</dbReference>